<evidence type="ECO:0000256" key="6">
    <source>
        <dbReference type="SAM" id="MobiDB-lite"/>
    </source>
</evidence>
<dbReference type="PANTHER" id="PTHR45984">
    <property type="entry name" value="RNA (RNA) POLYMERASE II ASSOCIATED PROTEIN HOMOLOG"/>
    <property type="match status" value="1"/>
</dbReference>
<gene>
    <name evidence="9" type="primary">spag1b</name>
</gene>
<accession>A0A6P8GB68</accession>
<name>A0A6P8GB68_CLUHA</name>
<feature type="compositionally biased region" description="Acidic residues" evidence="6">
    <location>
        <begin position="222"/>
        <end position="231"/>
    </location>
</feature>
<keyword evidence="8" id="KW-1185">Reference proteome</keyword>
<reference evidence="9" key="1">
    <citation type="submission" date="2025-08" db="UniProtKB">
        <authorList>
            <consortium name="RefSeq"/>
        </authorList>
    </citation>
    <scope>IDENTIFICATION</scope>
</reference>
<feature type="compositionally biased region" description="Polar residues" evidence="6">
    <location>
        <begin position="307"/>
        <end position="317"/>
    </location>
</feature>
<dbReference type="Pfam" id="PF13432">
    <property type="entry name" value="TPR_16"/>
    <property type="match status" value="1"/>
</dbReference>
<evidence type="ECO:0000256" key="3">
    <source>
        <dbReference type="ARBA" id="ARBA00022737"/>
    </source>
</evidence>
<dbReference type="GeneID" id="105896136"/>
<evidence type="ECO:0000256" key="2">
    <source>
        <dbReference type="ARBA" id="ARBA00022490"/>
    </source>
</evidence>
<dbReference type="SMART" id="SM00028">
    <property type="entry name" value="TPR"/>
    <property type="match status" value="8"/>
</dbReference>
<dbReference type="InterPro" id="IPR019734">
    <property type="entry name" value="TPR_rpt"/>
</dbReference>
<evidence type="ECO:0000256" key="5">
    <source>
        <dbReference type="PROSITE-ProRule" id="PRU00339"/>
    </source>
</evidence>
<dbReference type="InterPro" id="IPR025986">
    <property type="entry name" value="RPAP3-like_C"/>
</dbReference>
<sequence>MNGVRFLTNSRLKLLRSEHICKWSETDKNKDPVPRDYKDWDKFDIEKECAKVDGVVTNNSAPTIINRGLPKVLRKLDTSALTEQERMVLANREKDKGNEAFKTSDFEEAVAYYTRSLSVLPTVAAYNNRAQAEIKLQNWHRALSDCQKVLELEPGNAKGLLRRATVQKHLGNLQMATDDVNAVLHIEPHNEIAKKLLNELNKKMTKRSPEKPAKGKTILIEEIEDEEEEASDGAVESSSQQRVGGESCAAAAAGEERADMGNAQKKPHGRGDGGGARGKGGSADKYTVTPPGQARDKERPAGRGLANGNSTAHQGESTSREGGEQSKVNLDAPAGNLPPQLARLKNEGNHLFKNGQFGDAIGKYSLAIDGYTESGIDSPEDLCILYSNRAACYLKDGNSADCITDCTKSLELQPFSLKPLLRRAMAYDSLERYRKAYVDYKTVLQIDISTQAAHDSVNRITRVLIEQDGPGWRENLPDIPLVPLSAQQHRREEPPSAEEAQARAERAVQDAARKAEARFTVLKSDGNECVKKGRYEDAVGKYNECVKLRSNECTVFTNRALCYVKLERFAEAKQDCDLALALEPENKKAFYRRALANKGLKDYLACSTDLQEVLRLDPSVQEAERELQEVTELLRQSLAAASPGKPRRSVPITEVDDTEESASKGEQDSTTGQNHMDQSKPSAITQPANAYEFGQALSAARSHDDTEACAKLLHLVAPETLPSYISNHLDGHTIAFIMQALDGHLLEKAPSLVYQHLNHLHTAERFSVVLMLLDKDERRQMTQLFEHLSAVESEDFSKNDVQNLANKYI</sequence>
<feature type="repeat" description="TPR" evidence="5">
    <location>
        <begin position="123"/>
        <end position="156"/>
    </location>
</feature>
<dbReference type="AlphaFoldDB" id="A0A6P8GB68"/>
<feature type="compositionally biased region" description="Low complexity" evidence="6">
    <location>
        <begin position="232"/>
        <end position="253"/>
    </location>
</feature>
<dbReference type="GO" id="GO:0005829">
    <property type="term" value="C:cytosol"/>
    <property type="evidence" value="ECO:0007669"/>
    <property type="project" value="TreeGrafter"/>
</dbReference>
<keyword evidence="3" id="KW-0677">Repeat</keyword>
<dbReference type="PANTHER" id="PTHR45984:SF3">
    <property type="entry name" value="SPERM-ASSOCIATED ANTIGEN 1"/>
    <property type="match status" value="1"/>
</dbReference>
<dbReference type="Proteomes" id="UP000515152">
    <property type="component" value="Chromosome 11"/>
</dbReference>
<feature type="compositionally biased region" description="Gly residues" evidence="6">
    <location>
        <begin position="272"/>
        <end position="281"/>
    </location>
</feature>
<dbReference type="Pfam" id="PF13877">
    <property type="entry name" value="RPAP3_C"/>
    <property type="match status" value="1"/>
</dbReference>
<dbReference type="InterPro" id="IPR011990">
    <property type="entry name" value="TPR-like_helical_dom_sf"/>
</dbReference>
<dbReference type="InterPro" id="IPR051982">
    <property type="entry name" value="CiliaryAsmbly_MitoImport"/>
</dbReference>
<dbReference type="FunFam" id="1.25.40.10:FF:000221">
    <property type="entry name" value="Mitochondrial import receptor subunit TOM34"/>
    <property type="match status" value="1"/>
</dbReference>
<dbReference type="Gene3D" id="1.25.40.10">
    <property type="entry name" value="Tetratricopeptide repeat domain"/>
    <property type="match status" value="3"/>
</dbReference>
<keyword evidence="2" id="KW-0963">Cytoplasm</keyword>
<evidence type="ECO:0000256" key="1">
    <source>
        <dbReference type="ARBA" id="ARBA00004496"/>
    </source>
</evidence>
<feature type="compositionally biased region" description="Polar residues" evidence="6">
    <location>
        <begin position="668"/>
        <end position="682"/>
    </location>
</feature>
<dbReference type="RefSeq" id="XP_031432772.1">
    <property type="nucleotide sequence ID" value="XM_031576912.1"/>
</dbReference>
<keyword evidence="4 5" id="KW-0802">TPR repeat</keyword>
<organism evidence="8 9">
    <name type="scientific">Clupea harengus</name>
    <name type="common">Atlantic herring</name>
    <dbReference type="NCBI Taxonomy" id="7950"/>
    <lineage>
        <taxon>Eukaryota</taxon>
        <taxon>Metazoa</taxon>
        <taxon>Chordata</taxon>
        <taxon>Craniata</taxon>
        <taxon>Vertebrata</taxon>
        <taxon>Euteleostomi</taxon>
        <taxon>Actinopterygii</taxon>
        <taxon>Neopterygii</taxon>
        <taxon>Teleostei</taxon>
        <taxon>Clupei</taxon>
        <taxon>Clupeiformes</taxon>
        <taxon>Clupeoidei</taxon>
        <taxon>Clupeidae</taxon>
        <taxon>Clupea</taxon>
    </lineage>
</organism>
<proteinExistence type="predicted"/>
<comment type="subcellular location">
    <subcellularLocation>
        <location evidence="1">Cytoplasm</location>
    </subcellularLocation>
</comment>
<dbReference type="KEGG" id="char:105896136"/>
<feature type="region of interest" description="Disordered" evidence="6">
    <location>
        <begin position="638"/>
        <end position="682"/>
    </location>
</feature>
<evidence type="ECO:0000313" key="8">
    <source>
        <dbReference type="Proteomes" id="UP000515152"/>
    </source>
</evidence>
<dbReference type="SUPFAM" id="SSF48452">
    <property type="entry name" value="TPR-like"/>
    <property type="match status" value="3"/>
</dbReference>
<dbReference type="OrthoDB" id="2942533at2759"/>
<feature type="domain" description="RNA-polymerase II-associated protein 3-like C-terminal" evidence="7">
    <location>
        <begin position="686"/>
        <end position="778"/>
    </location>
</feature>
<evidence type="ECO:0000313" key="9">
    <source>
        <dbReference type="RefSeq" id="XP_031432772.1"/>
    </source>
</evidence>
<evidence type="ECO:0000256" key="4">
    <source>
        <dbReference type="ARBA" id="ARBA00022803"/>
    </source>
</evidence>
<protein>
    <submittedName>
        <fullName evidence="9">Sperm-associated antigen 1</fullName>
    </submittedName>
</protein>
<dbReference type="CTD" id="768178"/>
<dbReference type="Pfam" id="PF13181">
    <property type="entry name" value="TPR_8"/>
    <property type="match status" value="1"/>
</dbReference>
<evidence type="ECO:0000259" key="7">
    <source>
        <dbReference type="Pfam" id="PF13877"/>
    </source>
</evidence>
<dbReference type="PROSITE" id="PS50005">
    <property type="entry name" value="TPR"/>
    <property type="match status" value="1"/>
</dbReference>
<feature type="region of interest" description="Disordered" evidence="6">
    <location>
        <begin position="222"/>
        <end position="335"/>
    </location>
</feature>